<keyword evidence="2" id="KW-0732">Signal</keyword>
<name>A0A914ZXQ0_PARUN</name>
<evidence type="ECO:0000313" key="4">
    <source>
        <dbReference type="WBParaSite" id="PgE025_g003_t02"/>
    </source>
</evidence>
<sequence>VCAVMLRSRTSFVCFFLLLAGIEEKVALSNFSESRIDTASHHLDDIMGTTINGPSYGYGLQDSRKTLAQTESSNKDKGNHGFLSLSENNILRKYRIPFVISKRALIGIGVVGFCLSLIIALTPLIVVTILIWRPVSKSLTRGDYVRVLASLDKHYALNSDAKMSSSGVSCFVVLDQACGKVADGHIEYCRADSGFLRITFVNYAT</sequence>
<dbReference type="Proteomes" id="UP000887569">
    <property type="component" value="Unplaced"/>
</dbReference>
<feature type="signal peptide" evidence="2">
    <location>
        <begin position="1"/>
        <end position="27"/>
    </location>
</feature>
<organism evidence="3 4">
    <name type="scientific">Parascaris univalens</name>
    <name type="common">Nematode worm</name>
    <dbReference type="NCBI Taxonomy" id="6257"/>
    <lineage>
        <taxon>Eukaryota</taxon>
        <taxon>Metazoa</taxon>
        <taxon>Ecdysozoa</taxon>
        <taxon>Nematoda</taxon>
        <taxon>Chromadorea</taxon>
        <taxon>Rhabditida</taxon>
        <taxon>Spirurina</taxon>
        <taxon>Ascaridomorpha</taxon>
        <taxon>Ascaridoidea</taxon>
        <taxon>Ascarididae</taxon>
        <taxon>Parascaris</taxon>
    </lineage>
</organism>
<evidence type="ECO:0000256" key="1">
    <source>
        <dbReference type="SAM" id="Phobius"/>
    </source>
</evidence>
<reference evidence="4" key="1">
    <citation type="submission" date="2022-11" db="UniProtKB">
        <authorList>
            <consortium name="WormBaseParasite"/>
        </authorList>
    </citation>
    <scope>IDENTIFICATION</scope>
</reference>
<dbReference type="AlphaFoldDB" id="A0A914ZXQ0"/>
<protein>
    <submittedName>
        <fullName evidence="4">Uncharacterized protein</fullName>
    </submittedName>
</protein>
<accession>A0A914ZXQ0</accession>
<evidence type="ECO:0000256" key="2">
    <source>
        <dbReference type="SAM" id="SignalP"/>
    </source>
</evidence>
<keyword evidence="1" id="KW-0472">Membrane</keyword>
<feature type="chain" id="PRO_5036742207" evidence="2">
    <location>
        <begin position="28"/>
        <end position="205"/>
    </location>
</feature>
<dbReference type="WBParaSite" id="PgE025_g003_t02">
    <property type="protein sequence ID" value="PgE025_g003_t02"/>
    <property type="gene ID" value="PgE025_g003"/>
</dbReference>
<keyword evidence="3" id="KW-1185">Reference proteome</keyword>
<proteinExistence type="predicted"/>
<feature type="transmembrane region" description="Helical" evidence="1">
    <location>
        <begin position="104"/>
        <end position="132"/>
    </location>
</feature>
<keyword evidence="1" id="KW-1133">Transmembrane helix</keyword>
<evidence type="ECO:0000313" key="3">
    <source>
        <dbReference type="Proteomes" id="UP000887569"/>
    </source>
</evidence>
<keyword evidence="1" id="KW-0812">Transmembrane</keyword>